<dbReference type="InterPro" id="IPR008397">
    <property type="entry name" value="Alginate_lyase_dom"/>
</dbReference>
<sequence length="894" mass="98839">MKKIYALLATLLLTIGVTAQSYNTNRGFVHPGGLHTQEDFDRIKDLLAKGDPTITAAVKVLTQAAYAQSTAGTSPVQTIVRGGGKGENYINAARGATIAYQNALVWKITGNKANASHAINVLMQWANTTKGIGGDSNYALAAGLYGYQFAQAAELLRDYEGWAPERFEQFRQWMLQVWYPSAMGFLRGRNGTWENVGKWWQAPGHYWSNWGLCNALCVMSIGVLCDDVFIYNQGLSYMKYDQVGTFTDPRTANPILNDGLTEFMGNLVVTVTNTPANLKASSYGTIGQMQESGRDIGHATMAAGLAIDIAHMAWNQGDDLFSFMDNRLAAGIEFVAAQTQNIEGLPWTNYKYGSGGIYYTDSRAWTMTGPALGNQIRPYWGTVIGHYQGVLGKDMPYSEMAYANLIKNGPDGGGQGSTSGGYDHLGYSVLMNYRDHKATAEEVPTLLAPKMVVGNDTLSHNELGGLVNTFKTNNNTGVAKGTVIKLLPQLRDGSEDSGQWQWNTGETTRNLTVTANESYVYRVCYTNKHGVKSYLCFSIAVQGDCEPTPVEVSATYNGVTATDSITIFYDDAITLKAASKDGFGSFAWSTGATNSNITVKNLRNDTLFTVAFKNQGGAISYDTIRVHLKYFRPQMAVNGKVKVDTVQCLCQPGDKVAFAPYVPSTFKDIRFQWSSGSTERSVTYNDIQTTIVDTLVYTLFGKSDTVCYVAYLSDTLDSAIPEGYYLIRDRFHDTYLTNNTVEGLPYANATFTAKKEGDALQQQAWKVTNENVDGPCYDLQNLADQRYLALTMRMTASTRTPYYFRKATGTQWYHLRNKRPCYFTINDDGTVDHTTYYVPTNFPVELIPYTLPAGIHDIHADKVSDDKRYNIQGQRVGADYKGLIIHNGKKYIIR</sequence>
<dbReference type="InterPro" id="IPR008929">
    <property type="entry name" value="Chondroitin_lyas"/>
</dbReference>
<evidence type="ECO:0000313" key="6">
    <source>
        <dbReference type="Proteomes" id="UP001487296"/>
    </source>
</evidence>
<protein>
    <submittedName>
        <fullName evidence="5">Alginate lyase family protein</fullName>
    </submittedName>
</protein>
<organism evidence="5 6">
    <name type="scientific">Hallella faecis</name>
    <dbReference type="NCBI Taxonomy" id="2841596"/>
    <lineage>
        <taxon>Bacteria</taxon>
        <taxon>Pseudomonadati</taxon>
        <taxon>Bacteroidota</taxon>
        <taxon>Bacteroidia</taxon>
        <taxon>Bacteroidales</taxon>
        <taxon>Prevotellaceae</taxon>
        <taxon>Hallella</taxon>
    </lineage>
</organism>
<dbReference type="Pfam" id="PF05426">
    <property type="entry name" value="Alginate_lyase"/>
    <property type="match status" value="1"/>
</dbReference>
<dbReference type="RefSeq" id="WP_215759070.1">
    <property type="nucleotide sequence ID" value="NZ_JAHKBE010000006.1"/>
</dbReference>
<dbReference type="Proteomes" id="UP001487296">
    <property type="component" value="Unassembled WGS sequence"/>
</dbReference>
<evidence type="ECO:0000259" key="4">
    <source>
        <dbReference type="Pfam" id="PF05426"/>
    </source>
</evidence>
<comment type="caution">
    <text evidence="5">The sequence shown here is derived from an EMBL/GenBank/DDBJ whole genome shotgun (WGS) entry which is preliminary data.</text>
</comment>
<keyword evidence="1 3" id="KW-0732">Signal</keyword>
<evidence type="ECO:0000256" key="3">
    <source>
        <dbReference type="SAM" id="SignalP"/>
    </source>
</evidence>
<dbReference type="EMBL" id="JBBNFP010000001">
    <property type="protein sequence ID" value="MEQ2485480.1"/>
    <property type="molecule type" value="Genomic_DNA"/>
</dbReference>
<feature type="signal peptide" evidence="3">
    <location>
        <begin position="1"/>
        <end position="19"/>
    </location>
</feature>
<dbReference type="GO" id="GO:0016829">
    <property type="term" value="F:lyase activity"/>
    <property type="evidence" value="ECO:0007669"/>
    <property type="project" value="UniProtKB-KW"/>
</dbReference>
<keyword evidence="2 5" id="KW-0456">Lyase</keyword>
<keyword evidence="6" id="KW-1185">Reference proteome</keyword>
<evidence type="ECO:0000313" key="5">
    <source>
        <dbReference type="EMBL" id="MEQ2485480.1"/>
    </source>
</evidence>
<evidence type="ECO:0000256" key="1">
    <source>
        <dbReference type="ARBA" id="ARBA00022729"/>
    </source>
</evidence>
<evidence type="ECO:0000256" key="2">
    <source>
        <dbReference type="ARBA" id="ARBA00023239"/>
    </source>
</evidence>
<name>A0ABV1FM73_9BACT</name>
<dbReference type="SUPFAM" id="SSF48230">
    <property type="entry name" value="Chondroitin AC/alginate lyase"/>
    <property type="match status" value="1"/>
</dbReference>
<feature type="chain" id="PRO_5046317827" evidence="3">
    <location>
        <begin position="20"/>
        <end position="894"/>
    </location>
</feature>
<reference evidence="5 6" key="1">
    <citation type="submission" date="2024-04" db="EMBL/GenBank/DDBJ databases">
        <title>Human intestinal bacterial collection.</title>
        <authorList>
            <person name="Pauvert C."/>
            <person name="Hitch T.C.A."/>
            <person name="Clavel T."/>
        </authorList>
    </citation>
    <scope>NUCLEOTIDE SEQUENCE [LARGE SCALE GENOMIC DNA]</scope>
    <source>
        <strain evidence="5 6">CLA-AA-H145</strain>
    </source>
</reference>
<feature type="domain" description="Alginate lyase" evidence="4">
    <location>
        <begin position="87"/>
        <end position="341"/>
    </location>
</feature>
<gene>
    <name evidence="5" type="ORF">AAAT34_00250</name>
</gene>
<dbReference type="Gene3D" id="1.50.10.100">
    <property type="entry name" value="Chondroitin AC/alginate lyase"/>
    <property type="match status" value="1"/>
</dbReference>
<proteinExistence type="predicted"/>
<accession>A0ABV1FM73</accession>